<feature type="chain" id="PRO_5030019367" evidence="1">
    <location>
        <begin position="22"/>
        <end position="86"/>
    </location>
</feature>
<evidence type="ECO:0000313" key="2">
    <source>
        <dbReference type="EMBL" id="CEG15204.1"/>
    </source>
</evidence>
<evidence type="ECO:0000256" key="1">
    <source>
        <dbReference type="SAM" id="SignalP"/>
    </source>
</evidence>
<dbReference type="EMBL" id="CCXZ01000086">
    <property type="protein sequence ID" value="CEG15204.1"/>
    <property type="molecule type" value="Genomic_DNA"/>
</dbReference>
<dbReference type="Proteomes" id="UP000052230">
    <property type="component" value="Unassembled WGS sequence"/>
</dbReference>
<dbReference type="RefSeq" id="WP_017119383.1">
    <property type="nucleotide sequence ID" value="NZ_CAVLIB010000032.1"/>
</dbReference>
<gene>
    <name evidence="2" type="primary">traG</name>
    <name evidence="2" type="ORF">XAC3562_1760003</name>
</gene>
<name>A0A0U5FBY6_XANCI</name>
<organism evidence="2 3">
    <name type="scientific">Xanthomonas citri pv. citri</name>
    <dbReference type="NCBI Taxonomy" id="611301"/>
    <lineage>
        <taxon>Bacteria</taxon>
        <taxon>Pseudomonadati</taxon>
        <taxon>Pseudomonadota</taxon>
        <taxon>Gammaproteobacteria</taxon>
        <taxon>Lysobacterales</taxon>
        <taxon>Lysobacteraceae</taxon>
        <taxon>Xanthomonas</taxon>
    </lineage>
</organism>
<protein>
    <submittedName>
        <fullName evidence="2">TraG protein</fullName>
    </submittedName>
</protein>
<dbReference type="NCBIfam" id="NF033894">
    <property type="entry name" value="Eex_IncN"/>
    <property type="match status" value="1"/>
</dbReference>
<reference evidence="2 3" key="1">
    <citation type="submission" date="2014-09" db="EMBL/GenBank/DDBJ databases">
        <authorList>
            <person name="Regsiter A."/>
        </authorList>
    </citation>
    <scope>NUCLEOTIDE SEQUENCE [LARGE SCALE GENOMIC DNA]</scope>
</reference>
<dbReference type="PROSITE" id="PS51257">
    <property type="entry name" value="PROKAR_LIPOPROTEIN"/>
    <property type="match status" value="1"/>
</dbReference>
<keyword evidence="1" id="KW-0732">Signal</keyword>
<keyword evidence="3" id="KW-1185">Reference proteome</keyword>
<proteinExistence type="predicted"/>
<comment type="caution">
    <text evidence="2">The sequence shown here is derived from an EMBL/GenBank/DDBJ whole genome shotgun (WGS) entry which is preliminary data.</text>
</comment>
<sequence>MKITKPLFVLLILFSVASCKPDPLAPARDVAHFKAHPDERADVLAKCEADPGQLKEHPNCVNARQAQWDESMKSNDNAVPRLPSKN</sequence>
<dbReference type="AlphaFoldDB" id="A0A0U5FBY6"/>
<evidence type="ECO:0000313" key="3">
    <source>
        <dbReference type="Proteomes" id="UP000052230"/>
    </source>
</evidence>
<accession>A0A0U5FBY6</accession>
<feature type="signal peptide" evidence="1">
    <location>
        <begin position="1"/>
        <end position="21"/>
    </location>
</feature>
<dbReference type="InterPro" id="IPR047937">
    <property type="entry name" value="Eex_IncN-like"/>
</dbReference>